<feature type="domain" description="DUF4145" evidence="2">
    <location>
        <begin position="87"/>
        <end position="173"/>
    </location>
</feature>
<gene>
    <name evidence="3" type="ORF">Cco03nite_83060</name>
</gene>
<evidence type="ECO:0000256" key="1">
    <source>
        <dbReference type="SAM" id="MobiDB-lite"/>
    </source>
</evidence>
<dbReference type="InterPro" id="IPR025285">
    <property type="entry name" value="DUF4145"/>
</dbReference>
<protein>
    <recommendedName>
        <fullName evidence="2">DUF4145 domain-containing protein</fullName>
    </recommendedName>
</protein>
<evidence type="ECO:0000313" key="4">
    <source>
        <dbReference type="Proteomes" id="UP000630887"/>
    </source>
</evidence>
<sequence>METLGTLCAWCSQPSAARVYGSVQPSEYDEPELLSLIICEHCRYPSLVSQTPDDYERGWGPATNLWPHGPRSLNPAIPAAIRGELLEARTCYSSKAYRATTVMVGRCLEALCVDKGVTSKPLQAGLQRLAATGAIDQRLLEWAHGLRALRNDGAHHSGERITADDARDALELAEALLDYLYVFTSKYEAFKTRRMEQSLASRSTALPAGQAPATSTSPSGVDPHAVGTNSDAPVEVGHSAEGTTLTSA</sequence>
<feature type="region of interest" description="Disordered" evidence="1">
    <location>
        <begin position="201"/>
        <end position="248"/>
    </location>
</feature>
<name>A0A8J3PDZ4_9ACTN</name>
<keyword evidence="4" id="KW-1185">Reference proteome</keyword>
<dbReference type="AlphaFoldDB" id="A0A8J3PDZ4"/>
<accession>A0A8J3PDZ4</accession>
<dbReference type="Proteomes" id="UP000630887">
    <property type="component" value="Unassembled WGS sequence"/>
</dbReference>
<comment type="caution">
    <text evidence="3">The sequence shown here is derived from an EMBL/GenBank/DDBJ whole genome shotgun (WGS) entry which is preliminary data.</text>
</comment>
<organism evidence="3 4">
    <name type="scientific">Catellatospora coxensis</name>
    <dbReference type="NCBI Taxonomy" id="310354"/>
    <lineage>
        <taxon>Bacteria</taxon>
        <taxon>Bacillati</taxon>
        <taxon>Actinomycetota</taxon>
        <taxon>Actinomycetes</taxon>
        <taxon>Micromonosporales</taxon>
        <taxon>Micromonosporaceae</taxon>
        <taxon>Catellatospora</taxon>
    </lineage>
</organism>
<proteinExistence type="predicted"/>
<dbReference type="RefSeq" id="WP_203699554.1">
    <property type="nucleotide sequence ID" value="NZ_BAAALC010000010.1"/>
</dbReference>
<evidence type="ECO:0000313" key="3">
    <source>
        <dbReference type="EMBL" id="GIG11606.1"/>
    </source>
</evidence>
<evidence type="ECO:0000259" key="2">
    <source>
        <dbReference type="Pfam" id="PF13643"/>
    </source>
</evidence>
<dbReference type="Pfam" id="PF13643">
    <property type="entry name" value="DUF4145"/>
    <property type="match status" value="1"/>
</dbReference>
<reference evidence="3 4" key="1">
    <citation type="submission" date="2021-01" db="EMBL/GenBank/DDBJ databases">
        <title>Whole genome shotgun sequence of Catellatospora coxensis NBRC 107359.</title>
        <authorList>
            <person name="Komaki H."/>
            <person name="Tamura T."/>
        </authorList>
    </citation>
    <scope>NUCLEOTIDE SEQUENCE [LARGE SCALE GENOMIC DNA]</scope>
    <source>
        <strain evidence="3 4">NBRC 107359</strain>
    </source>
</reference>
<dbReference type="EMBL" id="BONI01000159">
    <property type="protein sequence ID" value="GIG11606.1"/>
    <property type="molecule type" value="Genomic_DNA"/>
</dbReference>